<keyword evidence="5" id="KW-0547">Nucleotide-binding</keyword>
<evidence type="ECO:0000256" key="7">
    <source>
        <dbReference type="ARBA" id="ARBA00022801"/>
    </source>
</evidence>
<accession>A0A075A119</accession>
<gene>
    <name evidence="14" type="ORF">T265_04125</name>
</gene>
<evidence type="ECO:0000256" key="1">
    <source>
        <dbReference type="ARBA" id="ARBA00004496"/>
    </source>
</evidence>
<dbReference type="EMBL" id="KL596683">
    <property type="protein sequence ID" value="KER29190.1"/>
    <property type="molecule type" value="Genomic_DNA"/>
</dbReference>
<dbReference type="OrthoDB" id="6513042at2759"/>
<dbReference type="GO" id="GO:0003677">
    <property type="term" value="F:DNA binding"/>
    <property type="evidence" value="ECO:0007669"/>
    <property type="project" value="InterPro"/>
</dbReference>
<dbReference type="PROSITE" id="PS51997">
    <property type="entry name" value="UPF1_CH_RICH"/>
    <property type="match status" value="1"/>
</dbReference>
<reference evidence="14 15" key="1">
    <citation type="submission" date="2013-11" db="EMBL/GenBank/DDBJ databases">
        <title>Opisthorchis viverrini - life in the bile duct.</title>
        <authorList>
            <person name="Young N.D."/>
            <person name="Nagarajan N."/>
            <person name="Lin S.J."/>
            <person name="Korhonen P.K."/>
            <person name="Jex A.R."/>
            <person name="Hall R.S."/>
            <person name="Safavi-Hemami H."/>
            <person name="Kaewkong W."/>
            <person name="Bertrand D."/>
            <person name="Gao S."/>
            <person name="Seet Q."/>
            <person name="Wongkham S."/>
            <person name="Teh B.T."/>
            <person name="Wongkham C."/>
            <person name="Intapan P.M."/>
            <person name="Maleewong W."/>
            <person name="Yang X."/>
            <person name="Hu M."/>
            <person name="Wang Z."/>
            <person name="Hofmann A."/>
            <person name="Sternberg P.W."/>
            <person name="Tan P."/>
            <person name="Wang J."/>
            <person name="Gasser R.B."/>
        </authorList>
    </citation>
    <scope>NUCLEOTIDE SEQUENCE [LARGE SCALE GENOMIC DNA]</scope>
</reference>
<evidence type="ECO:0000313" key="15">
    <source>
        <dbReference type="Proteomes" id="UP000054324"/>
    </source>
</evidence>
<dbReference type="PANTHER" id="PTHR10887">
    <property type="entry name" value="DNA2/NAM7 HELICASE FAMILY"/>
    <property type="match status" value="1"/>
</dbReference>
<evidence type="ECO:0000256" key="3">
    <source>
        <dbReference type="ARBA" id="ARBA00022490"/>
    </source>
</evidence>
<dbReference type="CDD" id="cd18039">
    <property type="entry name" value="DEXXQc_UPF1"/>
    <property type="match status" value="1"/>
</dbReference>
<feature type="region of interest" description="C3H" evidence="11">
    <location>
        <begin position="98"/>
        <end position="130"/>
    </location>
</feature>
<dbReference type="CDD" id="cd18808">
    <property type="entry name" value="SF1_C_Upf1"/>
    <property type="match status" value="1"/>
</dbReference>
<dbReference type="Pfam" id="PF04851">
    <property type="entry name" value="ResIII"/>
    <property type="match status" value="1"/>
</dbReference>
<keyword evidence="7" id="KW-0378">Hydrolase</keyword>
<dbReference type="GeneID" id="20318311"/>
<keyword evidence="10" id="KW-0067">ATP-binding</keyword>
<evidence type="ECO:0000256" key="8">
    <source>
        <dbReference type="ARBA" id="ARBA00022806"/>
    </source>
</evidence>
<organism evidence="14 15">
    <name type="scientific">Opisthorchis viverrini</name>
    <name type="common">Southeast Asian liver fluke</name>
    <dbReference type="NCBI Taxonomy" id="6198"/>
    <lineage>
        <taxon>Eukaryota</taxon>
        <taxon>Metazoa</taxon>
        <taxon>Spiralia</taxon>
        <taxon>Lophotrochozoa</taxon>
        <taxon>Platyhelminthes</taxon>
        <taxon>Trematoda</taxon>
        <taxon>Digenea</taxon>
        <taxon>Opisthorchiida</taxon>
        <taxon>Opisthorchiata</taxon>
        <taxon>Opisthorchiidae</taxon>
        <taxon>Opisthorchis</taxon>
    </lineage>
</organism>
<dbReference type="Gene3D" id="3.40.50.300">
    <property type="entry name" value="P-loop containing nucleotide triphosphate hydrolases"/>
    <property type="match status" value="2"/>
</dbReference>
<dbReference type="CDD" id="cd21407">
    <property type="entry name" value="1B_UPF1-like"/>
    <property type="match status" value="1"/>
</dbReference>
<evidence type="ECO:0000256" key="4">
    <source>
        <dbReference type="ARBA" id="ARBA00022723"/>
    </source>
</evidence>
<dbReference type="KEGG" id="ovi:T265_04125"/>
<dbReference type="GO" id="GO:0008270">
    <property type="term" value="F:zinc ion binding"/>
    <property type="evidence" value="ECO:0007669"/>
    <property type="project" value="UniProtKB-UniRule"/>
</dbReference>
<dbReference type="CDD" id="cd21400">
    <property type="entry name" value="ZBD_UPF1-like"/>
    <property type="match status" value="1"/>
</dbReference>
<keyword evidence="6 11" id="KW-0863">Zinc-finger</keyword>
<dbReference type="CTD" id="20318311"/>
<proteinExistence type="inferred from homology"/>
<feature type="region of interest" description="C4" evidence="11">
    <location>
        <begin position="158"/>
        <end position="188"/>
    </location>
</feature>
<name>A0A075A119_OPIVI</name>
<dbReference type="Pfam" id="PF09416">
    <property type="entry name" value="UPF1_Zn_bind"/>
    <property type="match status" value="1"/>
</dbReference>
<dbReference type="InterPro" id="IPR041679">
    <property type="entry name" value="DNA2/NAM7-like_C"/>
</dbReference>
<comment type="subcellular location">
    <subcellularLocation>
        <location evidence="1">Cytoplasm</location>
    </subcellularLocation>
</comment>
<dbReference type="Pfam" id="PF18141">
    <property type="entry name" value="UPF1_1B_dom"/>
    <property type="match status" value="1"/>
</dbReference>
<dbReference type="InterPro" id="IPR047187">
    <property type="entry name" value="SF1_C_Upf1"/>
</dbReference>
<evidence type="ECO:0000313" key="14">
    <source>
        <dbReference type="EMBL" id="KER29190.1"/>
    </source>
</evidence>
<evidence type="ECO:0000256" key="11">
    <source>
        <dbReference type="PROSITE-ProRule" id="PRU01341"/>
    </source>
</evidence>
<dbReference type="Gene3D" id="6.10.140.1240">
    <property type="match status" value="1"/>
</dbReference>
<dbReference type="InterPro" id="IPR027417">
    <property type="entry name" value="P-loop_NTPase"/>
</dbReference>
<keyword evidence="8" id="KW-0347">Helicase</keyword>
<dbReference type="GO" id="GO:0005524">
    <property type="term" value="F:ATP binding"/>
    <property type="evidence" value="ECO:0007669"/>
    <property type="project" value="UniProtKB-KW"/>
</dbReference>
<dbReference type="InterPro" id="IPR040812">
    <property type="entry name" value="UPF1_1B_dom"/>
</dbReference>
<evidence type="ECO:0000256" key="9">
    <source>
        <dbReference type="ARBA" id="ARBA00022833"/>
    </source>
</evidence>
<keyword evidence="15" id="KW-1185">Reference proteome</keyword>
<evidence type="ECO:0000256" key="6">
    <source>
        <dbReference type="ARBA" id="ARBA00022771"/>
    </source>
</evidence>
<feature type="domain" description="Upf1" evidence="13">
    <location>
        <begin position="90"/>
        <end position="245"/>
    </location>
</feature>
<dbReference type="InterPro" id="IPR018999">
    <property type="entry name" value="UPF1_CH/ZBD"/>
</dbReference>
<protein>
    <recommendedName>
        <fullName evidence="13">Upf1 domain-containing protein</fullName>
    </recommendedName>
</protein>
<dbReference type="GO" id="GO:0003723">
    <property type="term" value="F:RNA binding"/>
    <property type="evidence" value="ECO:0007669"/>
    <property type="project" value="InterPro"/>
</dbReference>
<dbReference type="GO" id="GO:0000184">
    <property type="term" value="P:nuclear-transcribed mRNA catabolic process, nonsense-mediated decay"/>
    <property type="evidence" value="ECO:0007669"/>
    <property type="project" value="InterPro"/>
</dbReference>
<dbReference type="Proteomes" id="UP000054324">
    <property type="component" value="Unassembled WGS sequence"/>
</dbReference>
<dbReference type="GO" id="GO:0005737">
    <property type="term" value="C:cytoplasm"/>
    <property type="evidence" value="ECO:0007669"/>
    <property type="project" value="UniProtKB-SubCell"/>
</dbReference>
<dbReference type="GO" id="GO:0003724">
    <property type="term" value="F:RNA helicase activity"/>
    <property type="evidence" value="ECO:0007669"/>
    <property type="project" value="InterPro"/>
</dbReference>
<dbReference type="STRING" id="6198.A0A075A119"/>
<dbReference type="RefSeq" id="XP_009167047.1">
    <property type="nucleotide sequence ID" value="XM_009168783.1"/>
</dbReference>
<evidence type="ECO:0000256" key="12">
    <source>
        <dbReference type="SAM" id="MobiDB-lite"/>
    </source>
</evidence>
<keyword evidence="3" id="KW-0963">Cytoplasm</keyword>
<dbReference type="SUPFAM" id="SSF52540">
    <property type="entry name" value="P-loop containing nucleoside triphosphate hydrolases"/>
    <property type="match status" value="1"/>
</dbReference>
<dbReference type="InterPro" id="IPR041677">
    <property type="entry name" value="DNA2/NAM7_AAA_11"/>
</dbReference>
<dbReference type="Pfam" id="PF13086">
    <property type="entry name" value="AAA_11"/>
    <property type="match status" value="1"/>
</dbReference>
<evidence type="ECO:0000259" key="13">
    <source>
        <dbReference type="PROSITE" id="PS51997"/>
    </source>
</evidence>
<dbReference type="InterPro" id="IPR045055">
    <property type="entry name" value="DNA2/NAM7-like"/>
</dbReference>
<keyword evidence="4 11" id="KW-0479">Metal-binding</keyword>
<evidence type="ECO:0000256" key="10">
    <source>
        <dbReference type="ARBA" id="ARBA00022840"/>
    </source>
</evidence>
<dbReference type="GO" id="GO:0016787">
    <property type="term" value="F:hydrolase activity"/>
    <property type="evidence" value="ECO:0007669"/>
    <property type="project" value="UniProtKB-KW"/>
</dbReference>
<feature type="region of interest" description="CC/SHH/C" evidence="11">
    <location>
        <begin position="112"/>
        <end position="140"/>
    </location>
</feature>
<keyword evidence="9 11" id="KW-0862">Zinc</keyword>
<evidence type="ECO:0000256" key="2">
    <source>
        <dbReference type="ARBA" id="ARBA00007913"/>
    </source>
</evidence>
<dbReference type="Gene3D" id="2.40.30.230">
    <property type="match status" value="1"/>
</dbReference>
<feature type="region of interest" description="Disordered" evidence="12">
    <location>
        <begin position="1294"/>
        <end position="1327"/>
    </location>
</feature>
<sequence>MDSFDAYGPNSQALTFFDPEENDLIGGDTQGPDFDCADFTLPSQSQTQASQLDQERGGFAQKNDINNRINSLSQQILDLTTKDDDQDEANSQLPEHACAYCGIHDPACVVYCNTTKKWFCNGRGNTSGSHIVNHLVRARAKEVTLHKDGPLKDTLLECYVCGSKNVFLLGFVPAKSESVVVLLCRNVCANQNKDMYWDPALWQPIIQNRQFLSWLVKVPSEEAQAKARQISAQQINRLEEMWKENPQAAVEDLEKPGADREVSPVLLRYKSSLQYQMTFKPLVEIEAAYDQKVKESLKLENVVVRWETALNRKHVAYFRIPGANEGPELRIMHGDELIIRRFNTPDSNWSGVGHVIKIPDNFSDEVGLEMKQADVVPSDPVTYMVEFKWKSTPFDRMIQAISKVTEEQCDLLPPYIFYRLLGHEMDDMVLKCNLPKRYSAPDLPELNHSQVFAVKTVLQRPLSLIQGPPGTGKTVTSASIVYHLNKIHQKKVLVVAPSNTAVDQLCEKISRTGLKVVRLCARSREALASPVSHLMLHVQAQHVKGHSELRKLQQLKDETGELSQADEKRYRLLKRELERELLVAADVVCCTCVTAGDQRLERLSFHSVLIDESTQATEPECLIPLMVGCRQVVLVGDHCQLGPVITCKKAANAGLTQSLFERFVLLGIRPMRLQSSQNVDITTLLLNTIEQDAEMTLRSPATERQPEARHGYDRPVTCGFKQLCTGNQLQRFRKSDSYPDRKQSKPLTSCWHRAFPSNVFYEGSLQNGVTAEDRCKQIDFPWPNPDRPMFFYCTSGQEEISGNGVSYLNRTEAATVEKIVTKMLKIGVHPNTIGVITPYEGQRAYLAHYLHYSGSLNSKLYQEIEIASVDAFQGREKDYIILSCVRANENQGIGFLNDPRRLNVALTRARYGLIVVGNPKALCKAMPRKFVNNKFIVFSDFRDCESIQSSPKASVHNAVSVRVTHSIHSVIVEIMRRALKDFRKLSVRIASDENLVELEFADDIVFVFEKGKEAQVFVDEPTQAIPSIVEGPLNNLAEYMLQFPKPKVPYTFKPGGHFLSQLAANTALLNANQMSQQRLGPGGFFPQAGGNATQPSYPNPNDPNALLAAMAAAAAAYFGGGTSGNTSGLGGPGPSGGVSQPGASHAAAYALAAAAAAQHHPNYHPSQGNPGSHSLHQLFDQIGYIGPNRQFAAANANSSLPMPMSMLMQTGQLHRASDLGMGNLYGSSANTQTDTSKFAAAMGMNAFARPNGPGLNFGPSLSQLGGSTRAPGGPLPTNQATAGGISAPRYMGSGTRRAGQVGNHSALAGSTKSRQPQQGLDGLAGPGSSTMTNMSTGLLSQPGLSELTGTQGAGGFGSMVGVYNSQSRNLGLSGLSQESTSLDFRLGHGASQVENFLLSQDSTFQGATVSSGAQKFSARRNAELLNNGKGSVSNYDSGTRLINGTDLGDLSLSQMVGGDPVADVGGGGGGAPLSQF</sequence>
<feature type="compositionally biased region" description="Polar residues" evidence="12">
    <location>
        <begin position="1308"/>
        <end position="1318"/>
    </location>
</feature>
<comment type="similarity">
    <text evidence="2">Belongs to the DNA2/NAM7 helicase family.</text>
</comment>
<dbReference type="FunFam" id="3.40.50.300:FF:000097">
    <property type="entry name" value="Regulator of nonsense transcripts 1"/>
    <property type="match status" value="1"/>
</dbReference>
<dbReference type="InterPro" id="IPR006935">
    <property type="entry name" value="Helicase/UvrB_N"/>
</dbReference>
<dbReference type="Pfam" id="PF13087">
    <property type="entry name" value="AAA_12"/>
    <property type="match status" value="1"/>
</dbReference>
<evidence type="ECO:0000256" key="5">
    <source>
        <dbReference type="ARBA" id="ARBA00022741"/>
    </source>
</evidence>
<dbReference type="PANTHER" id="PTHR10887:SF364">
    <property type="entry name" value="REGULATOR OF NONSENSE TRANSCRIPTS 1"/>
    <property type="match status" value="1"/>
</dbReference>